<dbReference type="SUPFAM" id="SSF102588">
    <property type="entry name" value="LmbE-like"/>
    <property type="match status" value="1"/>
</dbReference>
<dbReference type="EMBL" id="CP015249">
    <property type="protein sequence ID" value="ANB18182.1"/>
    <property type="molecule type" value="Genomic_DNA"/>
</dbReference>
<dbReference type="AlphaFoldDB" id="A0A167GYN8"/>
<protein>
    <submittedName>
        <fullName evidence="1">LmbE-like protein</fullName>
    </submittedName>
</protein>
<keyword evidence="2" id="KW-1185">Reference proteome</keyword>
<name>A0A167GYN8_9GAMM</name>
<dbReference type="STRING" id="1300342.I596_2169"/>
<dbReference type="PATRIC" id="fig|1300342.3.peg.2114"/>
<dbReference type="PANTHER" id="PTHR12993:SF29">
    <property type="entry name" value="BLR3841 PROTEIN"/>
    <property type="match status" value="1"/>
</dbReference>
<organism evidence="1 2">
    <name type="scientific">Dokdonella koreensis DS-123</name>
    <dbReference type="NCBI Taxonomy" id="1300342"/>
    <lineage>
        <taxon>Bacteria</taxon>
        <taxon>Pseudomonadati</taxon>
        <taxon>Pseudomonadota</taxon>
        <taxon>Gammaproteobacteria</taxon>
        <taxon>Lysobacterales</taxon>
        <taxon>Rhodanobacteraceae</taxon>
        <taxon>Dokdonella</taxon>
    </lineage>
</organism>
<dbReference type="Pfam" id="PF02585">
    <property type="entry name" value="PIG-L"/>
    <property type="match status" value="1"/>
</dbReference>
<dbReference type="OrthoDB" id="9790023at2"/>
<dbReference type="RefSeq" id="WP_067647256.1">
    <property type="nucleotide sequence ID" value="NZ_CP015249.1"/>
</dbReference>
<sequence>MSIAAGDEAAAPVFGAADRLLVVAPHPDDETLATGGLIQRALAAGAAVQVVFVTDGDNNPWPQRWIERRWRIDASARRRWGQRRRGEALVALAVLGVATQSVRFLGLPDQGLTDLLVAGDALERTLGAAIDAFAPTRLAGPSRHDRHPDHSAIAVALERIAVAPPVRRLAAVVHGPAGPGAVTLVLAAGELERKRAALGAHRTQLALSRGRLGRLAGAVERFRDETGVNEAGETGAGAAVKLPLPAVRRWLLRHAVLLIVERAGQAPVRCRLPLSRWRRPLDGSLPVDSLRMTVGTAGVDVVAGPDCRLLHAKIERIGPRWVVFDVDGWHRRSPPG</sequence>
<dbReference type="Proteomes" id="UP000076830">
    <property type="component" value="Chromosome"/>
</dbReference>
<dbReference type="InterPro" id="IPR024078">
    <property type="entry name" value="LmbE-like_dom_sf"/>
</dbReference>
<accession>A0A167GYN8</accession>
<dbReference type="PANTHER" id="PTHR12993">
    <property type="entry name" value="N-ACETYLGLUCOSAMINYL-PHOSPHATIDYLINOSITOL DE-N-ACETYLASE-RELATED"/>
    <property type="match status" value="1"/>
</dbReference>
<dbReference type="Gene3D" id="3.40.50.10320">
    <property type="entry name" value="LmbE-like"/>
    <property type="match status" value="1"/>
</dbReference>
<evidence type="ECO:0000313" key="2">
    <source>
        <dbReference type="Proteomes" id="UP000076830"/>
    </source>
</evidence>
<gene>
    <name evidence="1" type="ORF">I596_2169</name>
</gene>
<dbReference type="GO" id="GO:0016811">
    <property type="term" value="F:hydrolase activity, acting on carbon-nitrogen (but not peptide) bonds, in linear amides"/>
    <property type="evidence" value="ECO:0007669"/>
    <property type="project" value="TreeGrafter"/>
</dbReference>
<dbReference type="KEGG" id="dko:I596_2169"/>
<evidence type="ECO:0000313" key="1">
    <source>
        <dbReference type="EMBL" id="ANB18182.1"/>
    </source>
</evidence>
<proteinExistence type="predicted"/>
<dbReference type="InterPro" id="IPR003737">
    <property type="entry name" value="GlcNAc_PI_deacetylase-related"/>
</dbReference>
<reference evidence="1 2" key="1">
    <citation type="submission" date="2016-04" db="EMBL/GenBank/DDBJ databases">
        <title>Complete genome sequence of Dokdonella koreensis DS-123T.</title>
        <authorList>
            <person name="Kim J.F."/>
            <person name="Lee H."/>
            <person name="Kwak M.-J."/>
        </authorList>
    </citation>
    <scope>NUCLEOTIDE SEQUENCE [LARGE SCALE GENOMIC DNA]</scope>
    <source>
        <strain evidence="1 2">DS-123</strain>
    </source>
</reference>